<gene>
    <name evidence="9" type="ORF">SAMN05421505_11079</name>
</gene>
<dbReference type="PRINTS" id="PR00082">
    <property type="entry name" value="GLFDHDRGNASE"/>
</dbReference>
<dbReference type="GO" id="GO:0000166">
    <property type="term" value="F:nucleotide binding"/>
    <property type="evidence" value="ECO:0007669"/>
    <property type="project" value="UniProtKB-KW"/>
</dbReference>
<dbReference type="Proteomes" id="UP000198923">
    <property type="component" value="Unassembled WGS sequence"/>
</dbReference>
<dbReference type="EMBL" id="FNCN01000010">
    <property type="protein sequence ID" value="SDH00445.1"/>
    <property type="molecule type" value="Genomic_DNA"/>
</dbReference>
<dbReference type="GO" id="GO:0006538">
    <property type="term" value="P:L-glutamate catabolic process"/>
    <property type="evidence" value="ECO:0007669"/>
    <property type="project" value="TreeGrafter"/>
</dbReference>
<comment type="similarity">
    <text evidence="1 3 7">Belongs to the Glu/Leu/Phe/Val dehydrogenases family.</text>
</comment>
<feature type="binding site" evidence="5">
    <location>
        <position position="41"/>
    </location>
    <ligand>
        <name>substrate</name>
    </ligand>
</feature>
<keyword evidence="5" id="KW-0520">NAD</keyword>
<evidence type="ECO:0000313" key="10">
    <source>
        <dbReference type="Proteomes" id="UP000198923"/>
    </source>
</evidence>
<feature type="binding site" evidence="5">
    <location>
        <position position="152"/>
    </location>
    <ligand>
        <name>NAD(+)</name>
        <dbReference type="ChEBI" id="CHEBI:57540"/>
    </ligand>
</feature>
<dbReference type="InterPro" id="IPR006095">
    <property type="entry name" value="Glu/Leu/Phe/Val/Trp_DH"/>
</dbReference>
<keyword evidence="2 3" id="KW-0560">Oxidoreductase</keyword>
<reference evidence="9 10" key="1">
    <citation type="submission" date="2016-10" db="EMBL/GenBank/DDBJ databases">
        <authorList>
            <person name="de Groot N.N."/>
        </authorList>
    </citation>
    <scope>NUCLEOTIDE SEQUENCE [LARGE SCALE GENOMIC DNA]</scope>
    <source>
        <strain evidence="9 10">CPCC 201354</strain>
    </source>
</reference>
<feature type="binding site" evidence="5">
    <location>
        <position position="65"/>
    </location>
    <ligand>
        <name>substrate</name>
    </ligand>
</feature>
<dbReference type="OrthoDB" id="9803297at2"/>
<dbReference type="PANTHER" id="PTHR11606">
    <property type="entry name" value="GLUTAMATE DEHYDROGENASE"/>
    <property type="match status" value="1"/>
</dbReference>
<dbReference type="InterPro" id="IPR014362">
    <property type="entry name" value="Glu_DH"/>
</dbReference>
<dbReference type="PROSITE" id="PS00074">
    <property type="entry name" value="GLFV_DEHYDROGENASE"/>
    <property type="match status" value="1"/>
</dbReference>
<protein>
    <recommendedName>
        <fullName evidence="3">Glutamate dehydrogenase</fullName>
    </recommendedName>
</protein>
<evidence type="ECO:0000256" key="2">
    <source>
        <dbReference type="ARBA" id="ARBA00023002"/>
    </source>
</evidence>
<dbReference type="InterPro" id="IPR046346">
    <property type="entry name" value="Aminoacid_DH-like_N_sf"/>
</dbReference>
<dbReference type="GO" id="GO:0004352">
    <property type="term" value="F:glutamate dehydrogenase (NAD+) activity"/>
    <property type="evidence" value="ECO:0007669"/>
    <property type="project" value="TreeGrafter"/>
</dbReference>
<dbReference type="RefSeq" id="WP_093170633.1">
    <property type="nucleotide sequence ID" value="NZ_FNCN01000010.1"/>
</dbReference>
<evidence type="ECO:0000259" key="8">
    <source>
        <dbReference type="SMART" id="SM00839"/>
    </source>
</evidence>
<feature type="domain" description="Glutamate/phenylalanine/leucine/valine/L-tryptophan dehydrogenase C-terminal" evidence="8">
    <location>
        <begin position="143"/>
        <end position="377"/>
    </location>
</feature>
<evidence type="ECO:0000256" key="1">
    <source>
        <dbReference type="ARBA" id="ARBA00006382"/>
    </source>
</evidence>
<evidence type="ECO:0000256" key="6">
    <source>
        <dbReference type="PIRSR" id="PIRSR000185-3"/>
    </source>
</evidence>
<sequence length="387" mass="40526">MTDPLALVDDWGPEKIVVVSHRRTGMKGVLVIDNTARGIGKGGTRMSPNVTVTEIARLARVMTWKWAGVDLFYGGAKAGIVADPNSPDKEAILRAFARALSNEVPREYVMGLDMGLTENDAAIIQDELGDRGAAVGTPQHLGGVPYDELGVTGYGVAESADAAAGRIGLALSGSRIAIQGFGAVGAAAAQRFDQMGAAVVAVSTAYGALYDPAGLDVAELLRARDQIGDGFVKEHGRGTALPPGAELTVDCDVLVPAAVQDVIDDDTARRIKARLVVEGANLPTSPSAQEILAERGITCVPDFVANAGGVVAAAFAMDTRYSGFRPETTVIFTAISARLRTNTETVLEEAQRLGVTPHTAGRGLAEERVRAAMVSRGRIPRAPRSSW</sequence>
<dbReference type="SUPFAM" id="SSF53223">
    <property type="entry name" value="Aminoacid dehydrogenase-like, N-terminal domain"/>
    <property type="match status" value="1"/>
</dbReference>
<dbReference type="AlphaFoldDB" id="A0A1G7YVR8"/>
<dbReference type="SMART" id="SM00839">
    <property type="entry name" value="ELFV_dehydrog"/>
    <property type="match status" value="1"/>
</dbReference>
<dbReference type="InterPro" id="IPR006096">
    <property type="entry name" value="Glu/Leu/Phe/Val/Trp_DH_C"/>
</dbReference>
<evidence type="ECO:0000256" key="4">
    <source>
        <dbReference type="PIRSR" id="PIRSR000185-1"/>
    </source>
</evidence>
<keyword evidence="5" id="KW-0547">Nucleotide-binding</keyword>
<name>A0A1G7YVR8_9ACTN</name>
<organism evidence="9 10">
    <name type="scientific">Sinosporangium album</name>
    <dbReference type="NCBI Taxonomy" id="504805"/>
    <lineage>
        <taxon>Bacteria</taxon>
        <taxon>Bacillati</taxon>
        <taxon>Actinomycetota</taxon>
        <taxon>Actinomycetes</taxon>
        <taxon>Streptosporangiales</taxon>
        <taxon>Streptosporangiaceae</taxon>
        <taxon>Sinosporangium</taxon>
    </lineage>
</organism>
<dbReference type="PIRSF" id="PIRSF000185">
    <property type="entry name" value="Glu_DH"/>
    <property type="match status" value="1"/>
</dbReference>
<dbReference type="Pfam" id="PF00208">
    <property type="entry name" value="ELFV_dehydrog"/>
    <property type="match status" value="1"/>
</dbReference>
<dbReference type="SUPFAM" id="SSF51735">
    <property type="entry name" value="NAD(P)-binding Rossmann-fold domains"/>
    <property type="match status" value="1"/>
</dbReference>
<feature type="active site" description="Proton donor" evidence="4">
    <location>
        <position position="77"/>
    </location>
</feature>
<proteinExistence type="inferred from homology"/>
<dbReference type="Gene3D" id="3.40.50.10860">
    <property type="entry name" value="Leucine Dehydrogenase, chain A, domain 1"/>
    <property type="match status" value="1"/>
</dbReference>
<dbReference type="InterPro" id="IPR036291">
    <property type="entry name" value="NAD(P)-bd_dom_sf"/>
</dbReference>
<evidence type="ECO:0000256" key="7">
    <source>
        <dbReference type="RuleBase" id="RU004417"/>
    </source>
</evidence>
<keyword evidence="10" id="KW-1185">Reference proteome</keyword>
<dbReference type="Gene3D" id="3.40.50.720">
    <property type="entry name" value="NAD(P)-binding Rossmann-like Domain"/>
    <property type="match status" value="1"/>
</dbReference>
<dbReference type="InterPro" id="IPR006097">
    <property type="entry name" value="Glu/Leu/Phe/Val/Trp_DH_dimer"/>
</dbReference>
<dbReference type="PANTHER" id="PTHR11606:SF13">
    <property type="entry name" value="GLUTAMATE DEHYDROGENASE 1, MITOCHONDRIAL"/>
    <property type="match status" value="1"/>
</dbReference>
<evidence type="ECO:0000256" key="5">
    <source>
        <dbReference type="PIRSR" id="PIRSR000185-2"/>
    </source>
</evidence>
<dbReference type="Pfam" id="PF02812">
    <property type="entry name" value="ELFV_dehydrog_N"/>
    <property type="match status" value="1"/>
</dbReference>
<evidence type="ECO:0000313" key="9">
    <source>
        <dbReference type="EMBL" id="SDH00445.1"/>
    </source>
</evidence>
<dbReference type="STRING" id="504805.SAMN05421505_11079"/>
<accession>A0A1G7YVR8</accession>
<evidence type="ECO:0000256" key="3">
    <source>
        <dbReference type="PIRNR" id="PIRNR000185"/>
    </source>
</evidence>
<feature type="site" description="Important for catalysis" evidence="6">
    <location>
        <position position="113"/>
    </location>
</feature>
<dbReference type="InterPro" id="IPR033524">
    <property type="entry name" value="Glu/Leu/Phe/Val_DH_AS"/>
</dbReference>